<accession>A0A5J4TTK5</accession>
<evidence type="ECO:0000313" key="2">
    <source>
        <dbReference type="Proteomes" id="UP000324800"/>
    </source>
</evidence>
<proteinExistence type="predicted"/>
<organism evidence="1 2">
    <name type="scientific">Streblomastix strix</name>
    <dbReference type="NCBI Taxonomy" id="222440"/>
    <lineage>
        <taxon>Eukaryota</taxon>
        <taxon>Metamonada</taxon>
        <taxon>Preaxostyla</taxon>
        <taxon>Oxymonadida</taxon>
        <taxon>Streblomastigidae</taxon>
        <taxon>Streblomastix</taxon>
    </lineage>
</organism>
<dbReference type="EMBL" id="SNRW01025363">
    <property type="protein sequence ID" value="KAA6361567.1"/>
    <property type="molecule type" value="Genomic_DNA"/>
</dbReference>
<dbReference type="AlphaFoldDB" id="A0A5J4TTK5"/>
<reference evidence="1 2" key="1">
    <citation type="submission" date="2019-03" db="EMBL/GenBank/DDBJ databases">
        <title>Single cell metagenomics reveals metabolic interactions within the superorganism composed of flagellate Streblomastix strix and complex community of Bacteroidetes bacteria on its surface.</title>
        <authorList>
            <person name="Treitli S.C."/>
            <person name="Kolisko M."/>
            <person name="Husnik F."/>
            <person name="Keeling P."/>
            <person name="Hampl V."/>
        </authorList>
    </citation>
    <scope>NUCLEOTIDE SEQUENCE [LARGE SCALE GENOMIC DNA]</scope>
    <source>
        <strain evidence="1">ST1C</strain>
    </source>
</reference>
<gene>
    <name evidence="1" type="ORF">EZS28_042906</name>
</gene>
<name>A0A5J4TTK5_9EUKA</name>
<sequence>HKPFPASLIRLIPEHPLMKRVWITYENTPPYPPEAMY</sequence>
<comment type="caution">
    <text evidence="1">The sequence shown here is derived from an EMBL/GenBank/DDBJ whole genome shotgun (WGS) entry which is preliminary data.</text>
</comment>
<protein>
    <submittedName>
        <fullName evidence="1">Uncharacterized protein</fullName>
    </submittedName>
</protein>
<evidence type="ECO:0000313" key="1">
    <source>
        <dbReference type="EMBL" id="KAA6361567.1"/>
    </source>
</evidence>
<dbReference type="Proteomes" id="UP000324800">
    <property type="component" value="Unassembled WGS sequence"/>
</dbReference>
<feature type="non-terminal residue" evidence="1">
    <location>
        <position position="1"/>
    </location>
</feature>